<keyword evidence="5" id="KW-0808">Transferase</keyword>
<dbReference type="PROSITE" id="PS50109">
    <property type="entry name" value="HIS_KIN"/>
    <property type="match status" value="1"/>
</dbReference>
<keyword evidence="14" id="KW-1185">Reference proteome</keyword>
<evidence type="ECO:0000256" key="8">
    <source>
        <dbReference type="ARBA" id="ARBA00022989"/>
    </source>
</evidence>
<organism evidence="13 14">
    <name type="scientific">Microbispora rosea</name>
    <dbReference type="NCBI Taxonomy" id="58117"/>
    <lineage>
        <taxon>Bacteria</taxon>
        <taxon>Bacillati</taxon>
        <taxon>Actinomycetota</taxon>
        <taxon>Actinomycetes</taxon>
        <taxon>Streptosporangiales</taxon>
        <taxon>Streptosporangiaceae</taxon>
        <taxon>Microbispora</taxon>
    </lineage>
</organism>
<dbReference type="EC" id="2.7.13.3" evidence="3"/>
<dbReference type="Pfam" id="PF02518">
    <property type="entry name" value="HATPase_c"/>
    <property type="match status" value="1"/>
</dbReference>
<dbReference type="GO" id="GO:0000155">
    <property type="term" value="F:phosphorelay sensor kinase activity"/>
    <property type="evidence" value="ECO:0007669"/>
    <property type="project" value="InterPro"/>
</dbReference>
<dbReference type="Pfam" id="PF00512">
    <property type="entry name" value="HisKA"/>
    <property type="match status" value="1"/>
</dbReference>
<dbReference type="InterPro" id="IPR003594">
    <property type="entry name" value="HATPase_dom"/>
</dbReference>
<keyword evidence="10 11" id="KW-0472">Membrane</keyword>
<keyword evidence="7 13" id="KW-0418">Kinase</keyword>
<protein>
    <recommendedName>
        <fullName evidence="3">histidine kinase</fullName>
        <ecNumber evidence="3">2.7.13.3</ecNumber>
    </recommendedName>
</protein>
<dbReference type="GO" id="GO:0005886">
    <property type="term" value="C:plasma membrane"/>
    <property type="evidence" value="ECO:0007669"/>
    <property type="project" value="UniProtKB-SubCell"/>
</dbReference>
<sequence length="445" mass="47175">MTETIAGTREGKPDVNPHSIKARSTIAAAALLLLALVVGGVGLDLAIRYRIQNDVFFSAEQIAARWSAAARNGAVPNPIPAPTDITLVQLVDARGRVVDSSPQAAGMPPLSTLRPPADDRLQKRMECSAQDQCVMLMANRVTPAPDSPVVYAGTAEPPLLATHNLEYAIAAGGVLILISVAWMTWVAMSRTLRSVERERQFASTTSHELRTPIAGLRARLEEALLYPDDVDPRDTIQGALRATGRLEAIVDDLLVLTRLRGADTAAPELIELGALVTEEVSALAPGVPVRVEAAGDVRVRGSRIRLARVVGNLLSNAQRHAVSAVTVTVDSVGGQAVVTVTDDGAGIPPADRERVFELFVRLDEGRRLDSGGSGLGLAISRDIARAHNGTLRIEDSPVGARFVLMLPLAGTAGALAEWPTAPGKTAAKPRKNVWFARRPSARIGP</sequence>
<dbReference type="Gene3D" id="3.30.565.10">
    <property type="entry name" value="Histidine kinase-like ATPase, C-terminal domain"/>
    <property type="match status" value="1"/>
</dbReference>
<dbReference type="SMART" id="SM00387">
    <property type="entry name" value="HATPase_c"/>
    <property type="match status" value="1"/>
</dbReference>
<keyword evidence="9" id="KW-0902">Two-component regulatory system</keyword>
<reference evidence="14" key="1">
    <citation type="submission" date="2017-01" db="EMBL/GenBank/DDBJ databases">
        <authorList>
            <person name="Varghese N."/>
            <person name="Submissions S."/>
        </authorList>
    </citation>
    <scope>NUCLEOTIDE SEQUENCE [LARGE SCALE GENOMIC DNA]</scope>
    <source>
        <strain evidence="14">ATCC 12950</strain>
    </source>
</reference>
<comment type="subcellular location">
    <subcellularLocation>
        <location evidence="2">Cell membrane</location>
    </subcellularLocation>
</comment>
<dbReference type="PRINTS" id="PR00344">
    <property type="entry name" value="BCTRLSENSOR"/>
</dbReference>
<dbReference type="SMART" id="SM00388">
    <property type="entry name" value="HisKA"/>
    <property type="match status" value="1"/>
</dbReference>
<feature type="transmembrane region" description="Helical" evidence="11">
    <location>
        <begin position="167"/>
        <end position="188"/>
    </location>
</feature>
<evidence type="ECO:0000256" key="4">
    <source>
        <dbReference type="ARBA" id="ARBA00022553"/>
    </source>
</evidence>
<dbReference type="PANTHER" id="PTHR45436:SF5">
    <property type="entry name" value="SENSOR HISTIDINE KINASE TRCS"/>
    <property type="match status" value="1"/>
</dbReference>
<keyword evidence="6 11" id="KW-0812">Transmembrane</keyword>
<evidence type="ECO:0000313" key="13">
    <source>
        <dbReference type="EMBL" id="SIQ32796.1"/>
    </source>
</evidence>
<dbReference type="CDD" id="cd00075">
    <property type="entry name" value="HATPase"/>
    <property type="match status" value="1"/>
</dbReference>
<proteinExistence type="predicted"/>
<evidence type="ECO:0000313" key="14">
    <source>
        <dbReference type="Proteomes" id="UP000186096"/>
    </source>
</evidence>
<dbReference type="STRING" id="58117.SAMN05421833_101516"/>
<evidence type="ECO:0000259" key="12">
    <source>
        <dbReference type="PROSITE" id="PS50109"/>
    </source>
</evidence>
<comment type="catalytic activity">
    <reaction evidence="1">
        <text>ATP + protein L-histidine = ADP + protein N-phospho-L-histidine.</text>
        <dbReference type="EC" id="2.7.13.3"/>
    </reaction>
</comment>
<gene>
    <name evidence="13" type="ORF">SAMN05421833_101516</name>
</gene>
<evidence type="ECO:0000256" key="3">
    <source>
        <dbReference type="ARBA" id="ARBA00012438"/>
    </source>
</evidence>
<dbReference type="InterPro" id="IPR005467">
    <property type="entry name" value="His_kinase_dom"/>
</dbReference>
<evidence type="ECO:0000256" key="7">
    <source>
        <dbReference type="ARBA" id="ARBA00022777"/>
    </source>
</evidence>
<dbReference type="SUPFAM" id="SSF55874">
    <property type="entry name" value="ATPase domain of HSP90 chaperone/DNA topoisomerase II/histidine kinase"/>
    <property type="match status" value="1"/>
</dbReference>
<feature type="transmembrane region" description="Helical" evidence="11">
    <location>
        <begin position="26"/>
        <end position="47"/>
    </location>
</feature>
<dbReference type="RefSeq" id="WP_083743894.1">
    <property type="nucleotide sequence ID" value="NZ_FTNI01000001.1"/>
</dbReference>
<evidence type="ECO:0000256" key="2">
    <source>
        <dbReference type="ARBA" id="ARBA00004236"/>
    </source>
</evidence>
<evidence type="ECO:0000256" key="1">
    <source>
        <dbReference type="ARBA" id="ARBA00000085"/>
    </source>
</evidence>
<dbReference type="Gene3D" id="1.10.287.130">
    <property type="match status" value="1"/>
</dbReference>
<evidence type="ECO:0000256" key="9">
    <source>
        <dbReference type="ARBA" id="ARBA00023012"/>
    </source>
</evidence>
<feature type="domain" description="Histidine kinase" evidence="12">
    <location>
        <begin position="204"/>
        <end position="410"/>
    </location>
</feature>
<keyword evidence="8 11" id="KW-1133">Transmembrane helix</keyword>
<evidence type="ECO:0000256" key="6">
    <source>
        <dbReference type="ARBA" id="ARBA00022692"/>
    </source>
</evidence>
<evidence type="ECO:0000256" key="5">
    <source>
        <dbReference type="ARBA" id="ARBA00022679"/>
    </source>
</evidence>
<dbReference type="InterPro" id="IPR036890">
    <property type="entry name" value="HATPase_C_sf"/>
</dbReference>
<dbReference type="CDD" id="cd00082">
    <property type="entry name" value="HisKA"/>
    <property type="match status" value="1"/>
</dbReference>
<dbReference type="Proteomes" id="UP000186096">
    <property type="component" value="Unassembled WGS sequence"/>
</dbReference>
<evidence type="ECO:0000256" key="11">
    <source>
        <dbReference type="SAM" id="Phobius"/>
    </source>
</evidence>
<dbReference type="OrthoDB" id="3511931at2"/>
<dbReference type="SUPFAM" id="SSF47384">
    <property type="entry name" value="Homodimeric domain of signal transducing histidine kinase"/>
    <property type="match status" value="1"/>
</dbReference>
<dbReference type="InterPro" id="IPR036097">
    <property type="entry name" value="HisK_dim/P_sf"/>
</dbReference>
<accession>A0A1N6RVM0</accession>
<evidence type="ECO:0000256" key="10">
    <source>
        <dbReference type="ARBA" id="ARBA00023136"/>
    </source>
</evidence>
<dbReference type="EMBL" id="FTNI01000001">
    <property type="protein sequence ID" value="SIQ32796.1"/>
    <property type="molecule type" value="Genomic_DNA"/>
</dbReference>
<name>A0A1N6RVM0_9ACTN</name>
<dbReference type="InterPro" id="IPR004358">
    <property type="entry name" value="Sig_transdc_His_kin-like_C"/>
</dbReference>
<keyword evidence="4" id="KW-0597">Phosphoprotein</keyword>
<dbReference type="AlphaFoldDB" id="A0A1N6RVM0"/>
<dbReference type="InterPro" id="IPR003661">
    <property type="entry name" value="HisK_dim/P_dom"/>
</dbReference>
<dbReference type="PANTHER" id="PTHR45436">
    <property type="entry name" value="SENSOR HISTIDINE KINASE YKOH"/>
    <property type="match status" value="1"/>
</dbReference>
<dbReference type="InterPro" id="IPR050428">
    <property type="entry name" value="TCS_sensor_his_kinase"/>
</dbReference>